<accession>A0A8S5VDB6</accession>
<organism evidence="2">
    <name type="scientific">Siphoviridae sp. ctDXu9</name>
    <dbReference type="NCBI Taxonomy" id="2825387"/>
    <lineage>
        <taxon>Viruses</taxon>
        <taxon>Duplodnaviria</taxon>
        <taxon>Heunggongvirae</taxon>
        <taxon>Uroviricota</taxon>
        <taxon>Caudoviricetes</taxon>
    </lineage>
</organism>
<dbReference type="EMBL" id="BK016244">
    <property type="protein sequence ID" value="DAG04664.1"/>
    <property type="molecule type" value="Genomic_DNA"/>
</dbReference>
<keyword evidence="1" id="KW-0472">Membrane</keyword>
<keyword evidence="1" id="KW-1133">Transmembrane helix</keyword>
<feature type="transmembrane region" description="Helical" evidence="1">
    <location>
        <begin position="6"/>
        <end position="22"/>
    </location>
</feature>
<name>A0A8S5VDB6_9CAUD</name>
<protein>
    <submittedName>
        <fullName evidence="2">Cell-membrane associated Mucin15</fullName>
    </submittedName>
</protein>
<evidence type="ECO:0000256" key="1">
    <source>
        <dbReference type="SAM" id="Phobius"/>
    </source>
</evidence>
<reference evidence="2" key="1">
    <citation type="journal article" date="2021" name="Proc. Natl. Acad. Sci. U.S.A.">
        <title>A Catalog of Tens of Thousands of Viruses from Human Metagenomes Reveals Hidden Associations with Chronic Diseases.</title>
        <authorList>
            <person name="Tisza M.J."/>
            <person name="Buck C.B."/>
        </authorList>
    </citation>
    <scope>NUCLEOTIDE SEQUENCE</scope>
    <source>
        <strain evidence="2">CtDXu9</strain>
    </source>
</reference>
<keyword evidence="1" id="KW-0812">Transmembrane</keyword>
<proteinExistence type="predicted"/>
<evidence type="ECO:0000313" key="2">
    <source>
        <dbReference type="EMBL" id="DAG04664.1"/>
    </source>
</evidence>
<sequence length="30" mass="3537">MIIQGSVLVSTLLLLYITIIFMRKRRTNNE</sequence>